<comment type="caution">
    <text evidence="2">The sequence shown here is derived from an EMBL/GenBank/DDBJ whole genome shotgun (WGS) entry which is preliminary data.</text>
</comment>
<dbReference type="PANTHER" id="PTHR22642">
    <property type="entry name" value="IMIDAZOLONEPROPIONASE"/>
    <property type="match status" value="1"/>
</dbReference>
<gene>
    <name evidence="2" type="ORF">E3O23_03530</name>
</gene>
<reference evidence="2 3" key="1">
    <citation type="submission" date="2019-03" db="EMBL/GenBank/DDBJ databases">
        <title>Genomics of glacier-inhabiting Cryobacterium strains.</title>
        <authorList>
            <person name="Liu Q."/>
            <person name="Xin Y.-H."/>
        </authorList>
    </citation>
    <scope>NUCLEOTIDE SEQUENCE [LARGE SCALE GENOMIC DNA]</scope>
    <source>
        <strain evidence="2 3">Sr47</strain>
    </source>
</reference>
<proteinExistence type="predicted"/>
<dbReference type="OrthoDB" id="3238066at2"/>
<dbReference type="GO" id="GO:0016810">
    <property type="term" value="F:hydrolase activity, acting on carbon-nitrogen (but not peptide) bonds"/>
    <property type="evidence" value="ECO:0007669"/>
    <property type="project" value="InterPro"/>
</dbReference>
<dbReference type="EMBL" id="SOEZ01000018">
    <property type="protein sequence ID" value="TFB54393.1"/>
    <property type="molecule type" value="Genomic_DNA"/>
</dbReference>
<evidence type="ECO:0000313" key="3">
    <source>
        <dbReference type="Proteomes" id="UP000297866"/>
    </source>
</evidence>
<dbReference type="CDD" id="cd01300">
    <property type="entry name" value="YtcJ_like"/>
    <property type="match status" value="1"/>
</dbReference>
<dbReference type="InterPro" id="IPR013108">
    <property type="entry name" value="Amidohydro_3"/>
</dbReference>
<dbReference type="InterPro" id="IPR011059">
    <property type="entry name" value="Metal-dep_hydrolase_composite"/>
</dbReference>
<evidence type="ECO:0000259" key="1">
    <source>
        <dbReference type="Pfam" id="PF07969"/>
    </source>
</evidence>
<dbReference type="Gene3D" id="3.20.20.140">
    <property type="entry name" value="Metal-dependent hydrolases"/>
    <property type="match status" value="1"/>
</dbReference>
<accession>A0A4R8UGE0</accession>
<keyword evidence="3" id="KW-1185">Reference proteome</keyword>
<dbReference type="Pfam" id="PF07969">
    <property type="entry name" value="Amidohydro_3"/>
    <property type="match status" value="1"/>
</dbReference>
<dbReference type="Proteomes" id="UP000297866">
    <property type="component" value="Unassembled WGS sequence"/>
</dbReference>
<dbReference type="Gene3D" id="3.10.310.70">
    <property type="match status" value="1"/>
</dbReference>
<dbReference type="RefSeq" id="WP_134488237.1">
    <property type="nucleotide sequence ID" value="NZ_SOEZ01000018.1"/>
</dbReference>
<sequence length="562" mass="60688">MADFADIVFVDGWIFSAPQDAPVRADVAVVDGRIMAVGAAEDIAALVGENTDVVPITGRLLLPGFQDAHIHPVAGGIELLQCDLTGAKDAEDCLRLIADYARAHPHAEWIMGAGWSMEFFAGGTPTRDLLDAVIPGRPVALMNRDHHGMWVNSRALGLAGVTAETPDPIDGRIERTQGGEPSGTLHEGAMDLVGRFAPSATGDLADRGLLRAQEYLHSFGVTSWQDALLGRGLGMEDATMTYLDAVDRGELTMRTIAAIWWERGRGLEQLPEIIDQRARIRDADPSGHFRASAVKIMVDGVPENFTAAMSQPYRDTHGDMTENLGLSFIDPEDLKICVTALDAAGFQVHFHALGDRAVSESLDAIEAAREANGDLGNRHHLAHLQVVGIRDIPRFAELGTIANMQMLWAAHARQLDELNVPFLAPELVERYYPFGDLARARAQLSAGSDWPVSSPDPIAAIHVGVNRISAGSAEQPLGEQQQLSLAAAVTAYTWGSAVVNMQEHESGKIAVGYLADLAVLDRNFFDLPAEDIHLTSVLRTYSAGSLVYRRGDESPDVSTDHQ</sequence>
<dbReference type="InterPro" id="IPR032466">
    <property type="entry name" value="Metal_Hydrolase"/>
</dbReference>
<evidence type="ECO:0000313" key="2">
    <source>
        <dbReference type="EMBL" id="TFB54393.1"/>
    </source>
</evidence>
<name>A0A4R8UGE0_9MICO</name>
<organism evidence="2 3">
    <name type="scientific">Cryobacterium tagatosivorans</name>
    <dbReference type="NCBI Taxonomy" id="1259199"/>
    <lineage>
        <taxon>Bacteria</taxon>
        <taxon>Bacillati</taxon>
        <taxon>Actinomycetota</taxon>
        <taxon>Actinomycetes</taxon>
        <taxon>Micrococcales</taxon>
        <taxon>Microbacteriaceae</taxon>
        <taxon>Cryobacterium</taxon>
    </lineage>
</organism>
<keyword evidence="2" id="KW-0378">Hydrolase</keyword>
<feature type="domain" description="Amidohydrolase 3" evidence="1">
    <location>
        <begin position="57"/>
        <end position="548"/>
    </location>
</feature>
<dbReference type="AlphaFoldDB" id="A0A4R8UGE0"/>
<dbReference type="SUPFAM" id="SSF51338">
    <property type="entry name" value="Composite domain of metallo-dependent hydrolases"/>
    <property type="match status" value="1"/>
</dbReference>
<dbReference type="Gene3D" id="2.30.40.10">
    <property type="entry name" value="Urease, subunit C, domain 1"/>
    <property type="match status" value="1"/>
</dbReference>
<protein>
    <submittedName>
        <fullName evidence="2">Amidohydrolase</fullName>
    </submittedName>
</protein>
<dbReference type="InterPro" id="IPR033932">
    <property type="entry name" value="YtcJ-like"/>
</dbReference>
<dbReference type="PANTHER" id="PTHR22642:SF2">
    <property type="entry name" value="PROTEIN LONG AFTER FAR-RED 3"/>
    <property type="match status" value="1"/>
</dbReference>
<dbReference type="SUPFAM" id="SSF51556">
    <property type="entry name" value="Metallo-dependent hydrolases"/>
    <property type="match status" value="1"/>
</dbReference>